<dbReference type="InterPro" id="IPR054376">
    <property type="entry name" value="CdsD_PD2"/>
</dbReference>
<proteinExistence type="predicted"/>
<feature type="domain" description="FHA" evidence="2">
    <location>
        <begin position="80"/>
        <end position="131"/>
    </location>
</feature>
<dbReference type="InterPro" id="IPR008984">
    <property type="entry name" value="SMAD_FHA_dom_sf"/>
</dbReference>
<protein>
    <submittedName>
        <fullName evidence="3">Forkhead domain protein</fullName>
    </submittedName>
</protein>
<dbReference type="PROSITE" id="PS50006">
    <property type="entry name" value="FHA_DOMAIN"/>
    <property type="match status" value="1"/>
</dbReference>
<dbReference type="SMART" id="SM00240">
    <property type="entry name" value="FHA"/>
    <property type="match status" value="1"/>
</dbReference>
<dbReference type="EMBL" id="QQBG01000007">
    <property type="protein sequence ID" value="RDB31811.1"/>
    <property type="molecule type" value="Genomic_DNA"/>
</dbReference>
<dbReference type="Proteomes" id="UP000253816">
    <property type="component" value="Unassembled WGS sequence"/>
</dbReference>
<accession>A0A369KB26</accession>
<dbReference type="SUPFAM" id="SSF49879">
    <property type="entry name" value="SMAD/FHA domain"/>
    <property type="match status" value="1"/>
</dbReference>
<dbReference type="CDD" id="cd22696">
    <property type="entry name" value="FHA_Ct664-like"/>
    <property type="match status" value="1"/>
</dbReference>
<dbReference type="AlphaFoldDB" id="A0A369KB26"/>
<dbReference type="Gene3D" id="2.60.200.20">
    <property type="match status" value="1"/>
</dbReference>
<keyword evidence="4" id="KW-1185">Reference proteome</keyword>
<evidence type="ECO:0000313" key="3">
    <source>
        <dbReference type="EMBL" id="RDB31811.1"/>
    </source>
</evidence>
<gene>
    <name evidence="3" type="ORF">HAT2_00080</name>
</gene>
<evidence type="ECO:0000259" key="2">
    <source>
        <dbReference type="PROSITE" id="PS50006"/>
    </source>
</evidence>
<comment type="caution">
    <text evidence="3">The sequence shown here is derived from an EMBL/GenBank/DDBJ whole genome shotgun (WGS) entry which is preliminary data.</text>
</comment>
<evidence type="ECO:0000313" key="4">
    <source>
        <dbReference type="Proteomes" id="UP000253816"/>
    </source>
</evidence>
<dbReference type="Pfam" id="PF22598">
    <property type="entry name" value="CdsD_PD2"/>
    <property type="match status" value="1"/>
</dbReference>
<dbReference type="InterPro" id="IPR012843">
    <property type="entry name" value="YscD"/>
</dbReference>
<dbReference type="NCBIfam" id="TIGR02500">
    <property type="entry name" value="type_III_yscD"/>
    <property type="match status" value="1"/>
</dbReference>
<sequence>MSEEEHSSSRKEDSPLLPPEKEGAPSEADLKVTDSSQEFNLQDFIFSPFSLEPRAEVWALHVLDGPNNGAQSFLESGRDYFIGRDATVCDIVLLDPRISKKHLLLSIRQDHRAFIQDLSSTNGATANGKPLEGEEEIDGSLVIGLGSSSVLIVNTQAPQKTVVLPSEEELRDILRRSTGEVVLPDATTLNLKRFKHLLLGILTSTLLLVFSLIPNGEVEFDRPPVDLAQLEEVLSDKSFGYEFREERREVVLSGHVHKEEERFKVLSQLSELPFVEKIDAQRLIIDELLCREFNIVLIPQWPGVILTCPVPGEYLIEGFVETKETFEELQLYLQLNFPLTNQIKNQVIVEEELLEQLNADLQEVGPNRLAAELIDGELIVAGTIFQEEEEKIDEIIKRFQEKSRYKVVRKGLVSQSAKDSATGLSESDNLDSLNLSQDISARYPVSGYVKKDGDYQIYLQGKAYKVGDILDGMKILSIEKGTILLENELGLFKISFFSK</sequence>
<evidence type="ECO:0000256" key="1">
    <source>
        <dbReference type="SAM" id="MobiDB-lite"/>
    </source>
</evidence>
<dbReference type="InterPro" id="IPR056283">
    <property type="entry name" value="CdsD_C"/>
</dbReference>
<dbReference type="PANTHER" id="PTHR23308">
    <property type="entry name" value="NUCLEAR INHIBITOR OF PROTEIN PHOSPHATASE-1"/>
    <property type="match status" value="1"/>
</dbReference>
<name>A0A369KB26_9BACT</name>
<dbReference type="InterPro" id="IPR032030">
    <property type="entry name" value="YscD_cytoplasmic_dom"/>
</dbReference>
<organism evidence="3 4">
    <name type="scientific">Candidatus Similichlamydia laticola</name>
    <dbReference type="NCBI Taxonomy" id="2170265"/>
    <lineage>
        <taxon>Bacteria</taxon>
        <taxon>Pseudomonadati</taxon>
        <taxon>Chlamydiota</taxon>
        <taxon>Chlamydiia</taxon>
        <taxon>Parachlamydiales</taxon>
        <taxon>Candidatus Parilichlamydiaceae</taxon>
        <taxon>Candidatus Similichlamydia</taxon>
    </lineage>
</organism>
<reference evidence="3 4" key="1">
    <citation type="submission" date="2018-07" db="EMBL/GenBank/DDBJ databases">
        <title>Comparative genomics of the Candidatus Parilichlamydiaceae reveals evidence of convergent evolution and genome reduction in the phylum Chlamydiae.</title>
        <authorList>
            <person name="Taylor-Brown A."/>
            <person name="Polkinghorne A."/>
        </authorList>
    </citation>
    <scope>NUCLEOTIDE SEQUENCE [LARGE SCALE GENOMIC DNA]</scope>
    <source>
        <strain evidence="3 4">Hat2</strain>
    </source>
</reference>
<dbReference type="InterPro" id="IPR000253">
    <property type="entry name" value="FHA_dom"/>
</dbReference>
<feature type="region of interest" description="Disordered" evidence="1">
    <location>
        <begin position="1"/>
        <end position="30"/>
    </location>
</feature>
<dbReference type="Pfam" id="PF16697">
    <property type="entry name" value="Yop-YscD_cpl"/>
    <property type="match status" value="1"/>
</dbReference>
<dbReference type="InterPro" id="IPR050923">
    <property type="entry name" value="Cell_Proc_Reg/RNA_Proc"/>
</dbReference>
<dbReference type="Pfam" id="PF23862">
    <property type="entry name" value="CdsD_C"/>
    <property type="match status" value="1"/>
</dbReference>